<protein>
    <recommendedName>
        <fullName evidence="3">CCHC-type domain-containing protein</fullName>
    </recommendedName>
</protein>
<reference evidence="4 5" key="1">
    <citation type="journal article" date="2016" name="G3 (Bethesda)">
        <title>First Draft Assembly and Annotation of the Genome of a California Endemic Oak Quercus lobata Nee (Fagaceae).</title>
        <authorList>
            <person name="Sork V.L."/>
            <person name="Fitz-Gibbon S.T."/>
            <person name="Puiu D."/>
            <person name="Crepeau M."/>
            <person name="Gugger P.F."/>
            <person name="Sherman R."/>
            <person name="Stevens K."/>
            <person name="Langley C.H."/>
            <person name="Pellegrini M."/>
            <person name="Salzberg S.L."/>
        </authorList>
    </citation>
    <scope>NUCLEOTIDE SEQUENCE [LARGE SCALE GENOMIC DNA]</scope>
    <source>
        <strain evidence="4 5">cv. SW786</strain>
    </source>
</reference>
<dbReference type="PANTHER" id="PTHR31286:SF178">
    <property type="entry name" value="DUF4283 DOMAIN-CONTAINING PROTEIN"/>
    <property type="match status" value="1"/>
</dbReference>
<dbReference type="InParanoid" id="A0A7N2N3A8"/>
<organism evidence="4 5">
    <name type="scientific">Quercus lobata</name>
    <name type="common">Valley oak</name>
    <dbReference type="NCBI Taxonomy" id="97700"/>
    <lineage>
        <taxon>Eukaryota</taxon>
        <taxon>Viridiplantae</taxon>
        <taxon>Streptophyta</taxon>
        <taxon>Embryophyta</taxon>
        <taxon>Tracheophyta</taxon>
        <taxon>Spermatophyta</taxon>
        <taxon>Magnoliopsida</taxon>
        <taxon>eudicotyledons</taxon>
        <taxon>Gunneridae</taxon>
        <taxon>Pentapetalae</taxon>
        <taxon>rosids</taxon>
        <taxon>fabids</taxon>
        <taxon>Fagales</taxon>
        <taxon>Fagaceae</taxon>
        <taxon>Quercus</taxon>
    </lineage>
</organism>
<dbReference type="Pfam" id="PF14392">
    <property type="entry name" value="zf-CCHC_4"/>
    <property type="match status" value="1"/>
</dbReference>
<feature type="domain" description="CCHC-type" evidence="3">
    <location>
        <begin position="208"/>
        <end position="221"/>
    </location>
</feature>
<dbReference type="InterPro" id="IPR025558">
    <property type="entry name" value="DUF4283"/>
</dbReference>
<dbReference type="GO" id="GO:0003676">
    <property type="term" value="F:nucleic acid binding"/>
    <property type="evidence" value="ECO:0007669"/>
    <property type="project" value="InterPro"/>
</dbReference>
<dbReference type="InterPro" id="IPR001878">
    <property type="entry name" value="Znf_CCHC"/>
</dbReference>
<dbReference type="AlphaFoldDB" id="A0A7N2N3A8"/>
<accession>A0A7N2N3A8</accession>
<sequence length="520" mass="58387">MEQTIVDSLKNLQLTKEEEEDIFISSNSSPDLLEECALSLFGKLLVDRNQNQRALKNTLRSTWKMGSDLRIVEVGNNILQFKFSSMFQLEWVEQSGPWNFENNLLLLCRWRKGLSSANLVFTHAPFWIQIWGLPFEYMTEEAGRDIGSKIGRVIEVDKRSWQADQAKFMRVRIDLPIEKPLRRGGYVTNMDGDRCWVSFKYERLPTFCFSCGKIGHDEKHCSLLLEKQPIEKQYGDWLRAGSSSKGLNEGSRGSGSGSFETKNGGSRGSGSGSHEPKNNEEVGKMPQATVGEVAASVQSRNERSSSLGGKVCLEGREKFEFLEKKSHETRTKIGAASYQKGWDTLGAEMQARSKGKEPCNTQKLTRNQLVKDLSNSNVDESSKVGHSVKPNVKEQEATSPLKPKTNIKVQETSDSLKPKTIKTNIEEELVLAGLIKGKSGLGKAKLKKVAREMGKTQGAGMKPLEIIVGTKRREDTEMLVECEGRPQKQSCDEEGKKNVLLYENLFEETAVAARQHRREQ</sequence>
<dbReference type="OMA" id="VCVELAW"/>
<dbReference type="EMBL" id="LRBV02000012">
    <property type="status" value="NOT_ANNOTATED_CDS"/>
    <property type="molecule type" value="Genomic_DNA"/>
</dbReference>
<proteinExistence type="predicted"/>
<keyword evidence="5" id="KW-1185">Reference proteome</keyword>
<keyword evidence="1" id="KW-0479">Metal-binding</keyword>
<dbReference type="PANTHER" id="PTHR31286">
    <property type="entry name" value="GLYCINE-RICH CELL WALL STRUCTURAL PROTEIN 1.8-LIKE"/>
    <property type="match status" value="1"/>
</dbReference>
<feature type="compositionally biased region" description="Basic and acidic residues" evidence="2">
    <location>
        <begin position="274"/>
        <end position="283"/>
    </location>
</feature>
<name>A0A7N2N3A8_QUELO</name>
<dbReference type="Gramene" id="QL12p015288:mrna">
    <property type="protein sequence ID" value="QL12p015288:mrna:CDS:1"/>
    <property type="gene ID" value="QL12p015288"/>
</dbReference>
<evidence type="ECO:0000259" key="3">
    <source>
        <dbReference type="PROSITE" id="PS50158"/>
    </source>
</evidence>
<evidence type="ECO:0000313" key="4">
    <source>
        <dbReference type="EnsemblPlants" id="QL12p015288:mrna:CDS:1"/>
    </source>
</evidence>
<reference evidence="4" key="2">
    <citation type="submission" date="2021-01" db="UniProtKB">
        <authorList>
            <consortium name="EnsemblPlants"/>
        </authorList>
    </citation>
    <scope>IDENTIFICATION</scope>
</reference>
<dbReference type="Pfam" id="PF14111">
    <property type="entry name" value="DUF4283"/>
    <property type="match status" value="1"/>
</dbReference>
<evidence type="ECO:0000313" key="5">
    <source>
        <dbReference type="Proteomes" id="UP000594261"/>
    </source>
</evidence>
<dbReference type="InterPro" id="IPR040256">
    <property type="entry name" value="At4g02000-like"/>
</dbReference>
<feature type="region of interest" description="Disordered" evidence="2">
    <location>
        <begin position="374"/>
        <end position="401"/>
    </location>
</feature>
<dbReference type="PROSITE" id="PS50158">
    <property type="entry name" value="ZF_CCHC"/>
    <property type="match status" value="1"/>
</dbReference>
<keyword evidence="1" id="KW-0863">Zinc-finger</keyword>
<dbReference type="InterPro" id="IPR025836">
    <property type="entry name" value="Zn_knuckle_CX2CX4HX4C"/>
</dbReference>
<dbReference type="GO" id="GO:0008270">
    <property type="term" value="F:zinc ion binding"/>
    <property type="evidence" value="ECO:0007669"/>
    <property type="project" value="UniProtKB-KW"/>
</dbReference>
<feature type="region of interest" description="Disordered" evidence="2">
    <location>
        <begin position="243"/>
        <end position="286"/>
    </location>
</feature>
<keyword evidence="1" id="KW-0862">Zinc</keyword>
<evidence type="ECO:0000256" key="1">
    <source>
        <dbReference type="PROSITE-ProRule" id="PRU00047"/>
    </source>
</evidence>
<dbReference type="Proteomes" id="UP000594261">
    <property type="component" value="Chromosome 12"/>
</dbReference>
<evidence type="ECO:0000256" key="2">
    <source>
        <dbReference type="SAM" id="MobiDB-lite"/>
    </source>
</evidence>
<dbReference type="EnsemblPlants" id="QL12p015288:mrna">
    <property type="protein sequence ID" value="QL12p015288:mrna:CDS:1"/>
    <property type="gene ID" value="QL12p015288"/>
</dbReference>
<dbReference type="FunCoup" id="A0A7N2N3A8">
    <property type="interactions" value="3"/>
</dbReference>